<feature type="region of interest" description="Disordered" evidence="1">
    <location>
        <begin position="112"/>
        <end position="138"/>
    </location>
</feature>
<name>A0A087TL97_STEMI</name>
<proteinExistence type="predicted"/>
<evidence type="ECO:0000313" key="3">
    <source>
        <dbReference type="Proteomes" id="UP000054359"/>
    </source>
</evidence>
<dbReference type="AlphaFoldDB" id="A0A087TL97"/>
<sequence>MARNEEKHFGRLNRLLLIKEKEEYEKAHPKRPRLEVLETAEEVQKWLPSIKEDIDFYLKKSQVTCYSDQQVEECRLKVVKLEKEFKAFVRKLKQLTPGTLHSIPWTNRPYKRKKTDVVDDTPNKEFAPIPTPILEGEK</sequence>
<accession>A0A087TL97</accession>
<keyword evidence="3" id="KW-1185">Reference proteome</keyword>
<dbReference type="InterPro" id="IPR009360">
    <property type="entry name" value="Isy1"/>
</dbReference>
<dbReference type="OrthoDB" id="5983780at2759"/>
<evidence type="ECO:0000256" key="1">
    <source>
        <dbReference type="SAM" id="MobiDB-lite"/>
    </source>
</evidence>
<dbReference type="OMA" id="HSIPWTN"/>
<dbReference type="Proteomes" id="UP000054359">
    <property type="component" value="Unassembled WGS sequence"/>
</dbReference>
<gene>
    <name evidence="2" type="ORF">X975_18859</name>
</gene>
<dbReference type="GO" id="GO:0000350">
    <property type="term" value="P:generation of catalytic spliceosome for second transesterification step"/>
    <property type="evidence" value="ECO:0007669"/>
    <property type="project" value="InterPro"/>
</dbReference>
<organism evidence="2 3">
    <name type="scientific">Stegodyphus mimosarum</name>
    <name type="common">African social velvet spider</name>
    <dbReference type="NCBI Taxonomy" id="407821"/>
    <lineage>
        <taxon>Eukaryota</taxon>
        <taxon>Metazoa</taxon>
        <taxon>Ecdysozoa</taxon>
        <taxon>Arthropoda</taxon>
        <taxon>Chelicerata</taxon>
        <taxon>Arachnida</taxon>
        <taxon>Araneae</taxon>
        <taxon>Araneomorphae</taxon>
        <taxon>Entelegynae</taxon>
        <taxon>Eresoidea</taxon>
        <taxon>Eresidae</taxon>
        <taxon>Stegodyphus</taxon>
    </lineage>
</organism>
<dbReference type="Pfam" id="PF06246">
    <property type="entry name" value="Isy1"/>
    <property type="match status" value="1"/>
</dbReference>
<dbReference type="EMBL" id="KK115740">
    <property type="protein sequence ID" value="KFM65886.1"/>
    <property type="molecule type" value="Genomic_DNA"/>
</dbReference>
<protein>
    <submittedName>
        <fullName evidence="2">Uncharacterized protein</fullName>
    </submittedName>
</protein>
<feature type="non-terminal residue" evidence="2">
    <location>
        <position position="138"/>
    </location>
</feature>
<evidence type="ECO:0000313" key="2">
    <source>
        <dbReference type="EMBL" id="KFM65886.1"/>
    </source>
</evidence>
<reference evidence="2 3" key="1">
    <citation type="submission" date="2013-11" db="EMBL/GenBank/DDBJ databases">
        <title>Genome sequencing of Stegodyphus mimosarum.</title>
        <authorList>
            <person name="Bechsgaard J."/>
        </authorList>
    </citation>
    <scope>NUCLEOTIDE SEQUENCE [LARGE SCALE GENOMIC DNA]</scope>
</reference>